<keyword evidence="1" id="KW-0472">Membrane</keyword>
<dbReference type="STRING" id="1643428.GCA_001442855_02232"/>
<sequence>MRLKTIEELFKLPLPIILILIGLAMLDGKLKLIVEDELNNELGSKEFDA</sequence>
<keyword evidence="3" id="KW-1185">Reference proteome</keyword>
<evidence type="ECO:0000313" key="2">
    <source>
        <dbReference type="EMBL" id="CUU09181.1"/>
    </source>
</evidence>
<evidence type="ECO:0000256" key="1">
    <source>
        <dbReference type="SAM" id="Phobius"/>
    </source>
</evidence>
<keyword evidence="1" id="KW-0812">Transmembrane</keyword>
<reference evidence="3" key="1">
    <citation type="submission" date="2015-11" db="EMBL/GenBank/DDBJ databases">
        <authorList>
            <person name="Varghese N."/>
        </authorList>
    </citation>
    <scope>NUCLEOTIDE SEQUENCE [LARGE SCALE GENOMIC DNA]</scope>
</reference>
<accession>A0A0S4NGI8</accession>
<keyword evidence="1" id="KW-1133">Transmembrane helix</keyword>
<dbReference type="EMBL" id="FAOO01000031">
    <property type="protein sequence ID" value="CUU09181.1"/>
    <property type="molecule type" value="Genomic_DNA"/>
</dbReference>
<dbReference type="RefSeq" id="WP_181180362.1">
    <property type="nucleotide sequence ID" value="NZ_FAOO01000031.1"/>
</dbReference>
<name>A0A0S4NGI8_9BACT</name>
<protein>
    <submittedName>
        <fullName evidence="2">Uncharacterized protein</fullName>
    </submittedName>
</protein>
<proteinExistence type="predicted"/>
<dbReference type="Proteomes" id="UP000320623">
    <property type="component" value="Unassembled WGS sequence"/>
</dbReference>
<organism evidence="2 3">
    <name type="scientific">Candidatus Thermokryptus mobilis</name>
    <dbReference type="NCBI Taxonomy" id="1643428"/>
    <lineage>
        <taxon>Bacteria</taxon>
        <taxon>Pseudomonadati</taxon>
        <taxon>Candidatus Kryptoniota</taxon>
        <taxon>Candidatus Thermokryptus</taxon>
    </lineage>
</organism>
<feature type="transmembrane region" description="Helical" evidence="1">
    <location>
        <begin position="12"/>
        <end position="34"/>
    </location>
</feature>
<gene>
    <name evidence="2" type="ORF">JGI1_02284</name>
</gene>
<dbReference type="AlphaFoldDB" id="A0A0S4NGI8"/>
<evidence type="ECO:0000313" key="3">
    <source>
        <dbReference type="Proteomes" id="UP000320623"/>
    </source>
</evidence>